<evidence type="ECO:0000313" key="4">
    <source>
        <dbReference type="EMBL" id="RIY40157.1"/>
    </source>
</evidence>
<evidence type="ECO:0000256" key="2">
    <source>
        <dbReference type="SAM" id="SignalP"/>
    </source>
</evidence>
<protein>
    <recommendedName>
        <fullName evidence="3">Outer membrane protein beta-barrel domain-containing protein</fullName>
    </recommendedName>
</protein>
<dbReference type="InterPro" id="IPR011250">
    <property type="entry name" value="OMP/PagP_B-barrel"/>
</dbReference>
<feature type="signal peptide" evidence="2">
    <location>
        <begin position="1"/>
        <end position="26"/>
    </location>
</feature>
<dbReference type="InterPro" id="IPR027385">
    <property type="entry name" value="Beta-barrel_OMP"/>
</dbReference>
<dbReference type="SUPFAM" id="SSF56925">
    <property type="entry name" value="OMPA-like"/>
    <property type="match status" value="1"/>
</dbReference>
<feature type="domain" description="Outer membrane protein beta-barrel" evidence="3">
    <location>
        <begin position="9"/>
        <end position="177"/>
    </location>
</feature>
<evidence type="ECO:0000256" key="1">
    <source>
        <dbReference type="ARBA" id="ARBA00022729"/>
    </source>
</evidence>
<comment type="caution">
    <text evidence="4">The sequence shown here is derived from an EMBL/GenBank/DDBJ whole genome shotgun (WGS) entry which is preliminary data.</text>
</comment>
<feature type="chain" id="PRO_5017297107" description="Outer membrane protein beta-barrel domain-containing protein" evidence="2">
    <location>
        <begin position="27"/>
        <end position="177"/>
    </location>
</feature>
<proteinExistence type="predicted"/>
<keyword evidence="1 2" id="KW-0732">Signal</keyword>
<accession>A0A3A1YVR5</accession>
<evidence type="ECO:0000259" key="3">
    <source>
        <dbReference type="Pfam" id="PF13505"/>
    </source>
</evidence>
<dbReference type="AlphaFoldDB" id="A0A3A1YVR5"/>
<gene>
    <name evidence="4" type="ORF">CKF58_01080</name>
</gene>
<dbReference type="Pfam" id="PF13505">
    <property type="entry name" value="OMP_b-brl"/>
    <property type="match status" value="1"/>
</dbReference>
<keyword evidence="5" id="KW-1185">Reference proteome</keyword>
<reference evidence="4 5" key="1">
    <citation type="submission" date="2017-08" db="EMBL/GenBank/DDBJ databases">
        <title>Reclassification of Bisgaard taxon 37 and 44.</title>
        <authorList>
            <person name="Christensen H."/>
        </authorList>
    </citation>
    <scope>NUCLEOTIDE SEQUENCE [LARGE SCALE GENOMIC DNA]</scope>
    <source>
        <strain evidence="4 5">111</strain>
    </source>
</reference>
<dbReference type="EMBL" id="NRJG01000018">
    <property type="protein sequence ID" value="RIY40157.1"/>
    <property type="molecule type" value="Genomic_DNA"/>
</dbReference>
<name>A0A3A1YVR5_9GAMM</name>
<dbReference type="RefSeq" id="WP_119530143.1">
    <property type="nucleotide sequence ID" value="NZ_JBHSSP010000023.1"/>
</dbReference>
<dbReference type="Proteomes" id="UP000265916">
    <property type="component" value="Unassembled WGS sequence"/>
</dbReference>
<sequence>MRLFSKTSLVALALVASATIASPAQAYFSASASYFSDSYENNLTAKGTRINVAAGITLPILKLNATVGPEMSYGWGTTNYSLNGKDSYRDFSIGLFARVTPKISDYINPTFGFSTGYASASFYSSYYTPKGTYVQASAGLVFMNNFTASVSYRHTFLKTGNHKFNSDSVGFNVGVNF</sequence>
<evidence type="ECO:0000313" key="5">
    <source>
        <dbReference type="Proteomes" id="UP000265916"/>
    </source>
</evidence>
<organism evidence="4 5">
    <name type="scientific">Psittacicella hinzii</name>
    <dbReference type="NCBI Taxonomy" id="2028575"/>
    <lineage>
        <taxon>Bacteria</taxon>
        <taxon>Pseudomonadati</taxon>
        <taxon>Pseudomonadota</taxon>
        <taxon>Gammaproteobacteria</taxon>
        <taxon>Pasteurellales</taxon>
        <taxon>Psittacicellaceae</taxon>
        <taxon>Psittacicella</taxon>
    </lineage>
</organism>